<gene>
    <name evidence="2" type="ORF">A3D53_01685</name>
</gene>
<comment type="caution">
    <text evidence="2">The sequence shown here is derived from an EMBL/GenBank/DDBJ whole genome shotgun (WGS) entry which is preliminary data.</text>
</comment>
<evidence type="ECO:0000256" key="1">
    <source>
        <dbReference type="SAM" id="Phobius"/>
    </source>
</evidence>
<name>A0A1F6MBB3_9BACT</name>
<organism evidence="2 3">
    <name type="scientific">Candidatus Magasanikbacteria bacterium RIFCSPHIGHO2_02_FULL_45_10</name>
    <dbReference type="NCBI Taxonomy" id="1798679"/>
    <lineage>
        <taxon>Bacteria</taxon>
        <taxon>Candidatus Magasanikiibacteriota</taxon>
    </lineage>
</organism>
<protein>
    <recommendedName>
        <fullName evidence="4">DUF948 domain-containing protein</fullName>
    </recommendedName>
</protein>
<dbReference type="Proteomes" id="UP000176413">
    <property type="component" value="Unassembled WGS sequence"/>
</dbReference>
<reference evidence="2 3" key="1">
    <citation type="journal article" date="2016" name="Nat. Commun.">
        <title>Thousands of microbial genomes shed light on interconnected biogeochemical processes in an aquifer system.</title>
        <authorList>
            <person name="Anantharaman K."/>
            <person name="Brown C.T."/>
            <person name="Hug L.A."/>
            <person name="Sharon I."/>
            <person name="Castelle C.J."/>
            <person name="Probst A.J."/>
            <person name="Thomas B.C."/>
            <person name="Singh A."/>
            <person name="Wilkins M.J."/>
            <person name="Karaoz U."/>
            <person name="Brodie E.L."/>
            <person name="Williams K.H."/>
            <person name="Hubbard S.S."/>
            <person name="Banfield J.F."/>
        </authorList>
    </citation>
    <scope>NUCLEOTIDE SEQUENCE [LARGE SCALE GENOMIC DNA]</scope>
</reference>
<dbReference type="AlphaFoldDB" id="A0A1F6MBB3"/>
<evidence type="ECO:0000313" key="3">
    <source>
        <dbReference type="Proteomes" id="UP000176413"/>
    </source>
</evidence>
<feature type="transmembrane region" description="Helical" evidence="1">
    <location>
        <begin position="12"/>
        <end position="31"/>
    </location>
</feature>
<keyword evidence="1" id="KW-0472">Membrane</keyword>
<dbReference type="EMBL" id="MFQA01000024">
    <property type="protein sequence ID" value="OGH68926.1"/>
    <property type="molecule type" value="Genomic_DNA"/>
</dbReference>
<keyword evidence="1" id="KW-0812">Transmembrane</keyword>
<evidence type="ECO:0000313" key="2">
    <source>
        <dbReference type="EMBL" id="OGH68926.1"/>
    </source>
</evidence>
<keyword evidence="1" id="KW-1133">Transmembrane helix</keyword>
<sequence>MFETSRDILNVIISFCVLLITVFLCWTFYYVMRLLRNANTIVEEFRMRLQVLTDTINYIRGKVENISSLINLTGGGVTGLVKKMVSKKAHYWLDRTSENFNEAAKEAVDKAVEATAKRIKKTTSKIKK</sequence>
<evidence type="ECO:0008006" key="4">
    <source>
        <dbReference type="Google" id="ProtNLM"/>
    </source>
</evidence>
<accession>A0A1F6MBB3</accession>
<proteinExistence type="predicted"/>